<organism evidence="2">
    <name type="scientific">uncultured Caudovirales phage</name>
    <dbReference type="NCBI Taxonomy" id="2100421"/>
    <lineage>
        <taxon>Viruses</taxon>
        <taxon>Duplodnaviria</taxon>
        <taxon>Heunggongvirae</taxon>
        <taxon>Uroviricota</taxon>
        <taxon>Caudoviricetes</taxon>
        <taxon>Peduoviridae</taxon>
        <taxon>Maltschvirus</taxon>
        <taxon>Maltschvirus maltsch</taxon>
    </lineage>
</organism>
<evidence type="ECO:0000313" key="2">
    <source>
        <dbReference type="EMBL" id="CAB4205080.1"/>
    </source>
</evidence>
<name>A0A6J5S885_9CAUD</name>
<sequence length="163" mass="17421">MRRGSTPICAQSSGRWPPGVSASAAPLSRTSVLRAVFTAPSKGLLMRHLPVIPPSLVRSAYRATGLRPAKLIQRQGGYACPIVAMLLCLGSSDGAGGDPIQRLAPPDTVLWWRGFVDGWDFDAATAVIRPEGQDGLYRLGRGAGSLARSELLDCHTQNFIDRP</sequence>
<evidence type="ECO:0000313" key="1">
    <source>
        <dbReference type="EMBL" id="CAB4195669.1"/>
    </source>
</evidence>
<accession>A0A6J5S885</accession>
<dbReference type="EMBL" id="LR797239">
    <property type="protein sequence ID" value="CAB4195669.1"/>
    <property type="molecule type" value="Genomic_DNA"/>
</dbReference>
<dbReference type="EMBL" id="LR797355">
    <property type="protein sequence ID" value="CAB4205080.1"/>
    <property type="molecule type" value="Genomic_DNA"/>
</dbReference>
<protein>
    <submittedName>
        <fullName evidence="2">Uncharacterized protein</fullName>
    </submittedName>
</protein>
<reference evidence="2" key="1">
    <citation type="submission" date="2020-05" db="EMBL/GenBank/DDBJ databases">
        <authorList>
            <person name="Chiriac C."/>
            <person name="Salcher M."/>
            <person name="Ghai R."/>
            <person name="Kavagutti S V."/>
        </authorList>
    </citation>
    <scope>NUCLEOTIDE SEQUENCE</scope>
</reference>
<gene>
    <name evidence="1" type="ORF">UFOVP1287_23</name>
    <name evidence="2" type="ORF">UFOVP1408_17</name>
</gene>
<proteinExistence type="predicted"/>